<protein>
    <submittedName>
        <fullName evidence="3">tRNA 2-selenouridine synthase</fullName>
    </submittedName>
</protein>
<dbReference type="RefSeq" id="WP_015262608.1">
    <property type="nucleotide sequence ID" value="NC_019903.1"/>
</dbReference>
<evidence type="ECO:0000256" key="1">
    <source>
        <dbReference type="ARBA" id="ARBA00023266"/>
    </source>
</evidence>
<dbReference type="PROSITE" id="PS50206">
    <property type="entry name" value="RHODANESE_3"/>
    <property type="match status" value="1"/>
</dbReference>
<gene>
    <name evidence="3" type="ordered locus">Desdi_2189</name>
</gene>
<dbReference type="PANTHER" id="PTHR30401">
    <property type="entry name" value="TRNA 2-SELENOURIDINE SYNTHASE"/>
    <property type="match status" value="1"/>
</dbReference>
<dbReference type="PANTHER" id="PTHR30401:SF0">
    <property type="entry name" value="TRNA 2-SELENOURIDINE SYNTHASE"/>
    <property type="match status" value="1"/>
</dbReference>
<proteinExistence type="predicted"/>
<dbReference type="STRING" id="871963.Desdi_2189"/>
<dbReference type="KEGG" id="ddl:Desdi_2189"/>
<dbReference type="GO" id="GO:0002098">
    <property type="term" value="P:tRNA wobble uridine modification"/>
    <property type="evidence" value="ECO:0007669"/>
    <property type="project" value="InterPro"/>
</dbReference>
<evidence type="ECO:0000259" key="2">
    <source>
        <dbReference type="PROSITE" id="PS50206"/>
    </source>
</evidence>
<accession>L0F9D6</accession>
<dbReference type="SUPFAM" id="SSF52821">
    <property type="entry name" value="Rhodanese/Cell cycle control phosphatase"/>
    <property type="match status" value="1"/>
</dbReference>
<dbReference type="InterPro" id="IPR036873">
    <property type="entry name" value="Rhodanese-like_dom_sf"/>
</dbReference>
<dbReference type="HOGENOM" id="CLU_043456_0_0_9"/>
<dbReference type="Pfam" id="PF00581">
    <property type="entry name" value="Rhodanese"/>
    <property type="match status" value="1"/>
</dbReference>
<dbReference type="Proteomes" id="UP000010797">
    <property type="component" value="Chromosome"/>
</dbReference>
<evidence type="ECO:0000313" key="3">
    <source>
        <dbReference type="EMBL" id="AGA69630.1"/>
    </source>
</evidence>
<dbReference type="SMART" id="SM00450">
    <property type="entry name" value="RHOD"/>
    <property type="match status" value="1"/>
</dbReference>
<dbReference type="NCBIfam" id="TIGR03167">
    <property type="entry name" value="tRNA_sel_U_synt"/>
    <property type="match status" value="1"/>
</dbReference>
<sequence length="358" mass="40256">MIHEITVEELSEVKNLLLVDVRSEGEYQEATIPGALNLPLFNNEERARIGTTYVQISPALAKEQGLEIVGPKLKGLYEQASQWAKGHSLVLFCWRGGMRSKSLANVFDLMGLSVYRLHGGYKAYRHWITEYFRGEFPLKVVVLRGNTGVGKTEILARLKQDGYPAVDLEALANNRGSVFGSVGLGSAPSQKDFEAALYVRLSEVSHFPYIIVECESKRIGRINLPPSFFDAMKIGPQILLYDSIPNRVDRLVKEYAQFPNAIPEIKSALGRLTKILGHKKITLYNTLLDQGNLEEFTEEMLKYYDAIYAYPNGPQGDYDYAISHLDPEMGLRELEEYLDQWSGIPRTATLSGIRDTAK</sequence>
<dbReference type="Pfam" id="PF26341">
    <property type="entry name" value="AAA_SelU"/>
    <property type="match status" value="1"/>
</dbReference>
<evidence type="ECO:0000313" key="4">
    <source>
        <dbReference type="Proteomes" id="UP000010797"/>
    </source>
</evidence>
<feature type="domain" description="Rhodanese" evidence="2">
    <location>
        <begin position="12"/>
        <end position="130"/>
    </location>
</feature>
<organism evidence="3 4">
    <name type="scientific">Desulfitobacterium dichloroeliminans (strain LMG P-21439 / DCA1)</name>
    <dbReference type="NCBI Taxonomy" id="871963"/>
    <lineage>
        <taxon>Bacteria</taxon>
        <taxon>Bacillati</taxon>
        <taxon>Bacillota</taxon>
        <taxon>Clostridia</taxon>
        <taxon>Eubacteriales</taxon>
        <taxon>Desulfitobacteriaceae</taxon>
        <taxon>Desulfitobacterium</taxon>
    </lineage>
</organism>
<dbReference type="InterPro" id="IPR058840">
    <property type="entry name" value="AAA_SelU"/>
</dbReference>
<keyword evidence="1" id="KW-0711">Selenium</keyword>
<keyword evidence="4" id="KW-1185">Reference proteome</keyword>
<dbReference type="eggNOG" id="COG2603">
    <property type="taxonomic scope" value="Bacteria"/>
</dbReference>
<dbReference type="OrthoDB" id="9808735at2"/>
<dbReference type="InterPro" id="IPR017582">
    <property type="entry name" value="SelU"/>
</dbReference>
<dbReference type="Gene3D" id="3.40.250.10">
    <property type="entry name" value="Rhodanese-like domain"/>
    <property type="match status" value="1"/>
</dbReference>
<dbReference type="EMBL" id="CP003344">
    <property type="protein sequence ID" value="AGA69630.1"/>
    <property type="molecule type" value="Genomic_DNA"/>
</dbReference>
<reference evidence="4" key="1">
    <citation type="submission" date="2012-02" db="EMBL/GenBank/DDBJ databases">
        <title>Complete sequence of Desulfitobacterium dichloroeliminans LMG P-21439.</title>
        <authorList>
            <person name="Lucas S."/>
            <person name="Han J."/>
            <person name="Lapidus A."/>
            <person name="Cheng J.-F."/>
            <person name="Goodwin L."/>
            <person name="Pitluck S."/>
            <person name="Peters L."/>
            <person name="Ovchinnikova G."/>
            <person name="Teshima H."/>
            <person name="Detter J.C."/>
            <person name="Han C."/>
            <person name="Tapia R."/>
            <person name="Land M."/>
            <person name="Hauser L."/>
            <person name="Kyrpides N."/>
            <person name="Ivanova N."/>
            <person name="Pagani I."/>
            <person name="Kruse T."/>
            <person name="de Vos W.M."/>
            <person name="Boon N."/>
            <person name="Smidt H."/>
            <person name="Woyke T."/>
        </authorList>
    </citation>
    <scope>NUCLEOTIDE SEQUENCE [LARGE SCALE GENOMIC DNA]</scope>
    <source>
        <strain evidence="4">LMG P-21439 / DCA1</strain>
    </source>
</reference>
<dbReference type="AlphaFoldDB" id="L0F9D6"/>
<dbReference type="GO" id="GO:0043828">
    <property type="term" value="F:tRNA 2-selenouridine synthase activity"/>
    <property type="evidence" value="ECO:0007669"/>
    <property type="project" value="InterPro"/>
</dbReference>
<name>L0F9D6_DESDL</name>
<dbReference type="InterPro" id="IPR001763">
    <property type="entry name" value="Rhodanese-like_dom"/>
</dbReference>
<dbReference type="NCBIfam" id="NF008750">
    <property type="entry name" value="PRK11784.1-2"/>
    <property type="match status" value="1"/>
</dbReference>